<reference evidence="3" key="1">
    <citation type="submission" date="2020-07" db="EMBL/GenBank/DDBJ databases">
        <title>Description of Mycobacterium gordonae subsp. intergordonae subsp.nov. and Mycobacterium gordonae subsp. gordonae subsp. nov.</title>
        <authorList>
            <person name="Yu X."/>
        </authorList>
    </citation>
    <scope>NUCLEOTIDE SEQUENCE [LARGE SCALE GENOMIC DNA]</scope>
    <source>
        <strain evidence="3">24</strain>
    </source>
</reference>
<feature type="compositionally biased region" description="Basic and acidic residues" evidence="1">
    <location>
        <begin position="158"/>
        <end position="191"/>
    </location>
</feature>
<dbReference type="KEGG" id="mgor:H0P51_19785"/>
<keyword evidence="3" id="KW-1185">Reference proteome</keyword>
<sequence>MRFVAADGRQEGAVMGLFDGIFDGEATGDPEIDEMLSGLQKLQSAAAESAQRIAIETADATSPNGLARVWVNAQGVVIQAEFDERRFPEATAAEVADAVVRAAQAAAAKVHEKTEALQAGLFQQASALGAFGSSDLRPLDELQQYKQLHPTVSLSAPDSRERRAARAELDAEPDAAGRDDGEWHFTIADRG</sequence>
<dbReference type="SUPFAM" id="SSF82607">
    <property type="entry name" value="YbaB-like"/>
    <property type="match status" value="1"/>
</dbReference>
<evidence type="ECO:0000256" key="1">
    <source>
        <dbReference type="SAM" id="MobiDB-lite"/>
    </source>
</evidence>
<dbReference type="InterPro" id="IPR004401">
    <property type="entry name" value="YbaB/EbfC"/>
</dbReference>
<dbReference type="GO" id="GO:0003677">
    <property type="term" value="F:DNA binding"/>
    <property type="evidence" value="ECO:0007669"/>
    <property type="project" value="InterPro"/>
</dbReference>
<gene>
    <name evidence="2" type="ORF">H0P51_19785</name>
</gene>
<dbReference type="InterPro" id="IPR036894">
    <property type="entry name" value="YbaB-like_sf"/>
</dbReference>
<reference evidence="2 3" key="2">
    <citation type="submission" date="2020-07" db="EMBL/GenBank/DDBJ databases">
        <authorList>
            <person name="Yu X."/>
        </authorList>
    </citation>
    <scope>NUCLEOTIDE SEQUENCE [LARGE SCALE GENOMIC DNA]</scope>
    <source>
        <strain evidence="3">24</strain>
    </source>
</reference>
<name>A0A7D6DW78_9MYCO</name>
<dbReference type="AlphaFoldDB" id="A0A7D6DW78"/>
<dbReference type="Pfam" id="PF02575">
    <property type="entry name" value="YbaB_DNA_bd"/>
    <property type="match status" value="1"/>
</dbReference>
<evidence type="ECO:0000313" key="2">
    <source>
        <dbReference type="EMBL" id="QLL06008.1"/>
    </source>
</evidence>
<accession>A0A7D6DW78</accession>
<protein>
    <submittedName>
        <fullName evidence="2">YbaB/EbfC family nucleoid-associated protein</fullName>
    </submittedName>
</protein>
<reference evidence="3" key="3">
    <citation type="submission" date="2023-07" db="EMBL/GenBank/DDBJ databases">
        <title>Description of Mycobacterium gordonae subsp. intergordonae subsp.nov. and Mycobacterium gordonae subsp. gordonae subsp. nov.</title>
        <authorList>
            <person name="Huang H."/>
        </authorList>
    </citation>
    <scope>NUCLEOTIDE SEQUENCE [LARGE SCALE GENOMIC DNA]</scope>
    <source>
        <strain evidence="3">24</strain>
    </source>
</reference>
<proteinExistence type="predicted"/>
<dbReference type="Gene3D" id="3.30.1310.10">
    <property type="entry name" value="Nucleoid-associated protein YbaB-like domain"/>
    <property type="match status" value="1"/>
</dbReference>
<evidence type="ECO:0000313" key="3">
    <source>
        <dbReference type="Proteomes" id="UP000510682"/>
    </source>
</evidence>
<dbReference type="EMBL" id="CP059165">
    <property type="protein sequence ID" value="QLL06008.1"/>
    <property type="molecule type" value="Genomic_DNA"/>
</dbReference>
<feature type="region of interest" description="Disordered" evidence="1">
    <location>
        <begin position="148"/>
        <end position="191"/>
    </location>
</feature>
<organism evidence="2 3">
    <name type="scientific">Mycobacterium vicinigordonae</name>
    <dbReference type="NCBI Taxonomy" id="1719132"/>
    <lineage>
        <taxon>Bacteria</taxon>
        <taxon>Bacillati</taxon>
        <taxon>Actinomycetota</taxon>
        <taxon>Actinomycetes</taxon>
        <taxon>Mycobacteriales</taxon>
        <taxon>Mycobacteriaceae</taxon>
        <taxon>Mycobacterium</taxon>
    </lineage>
</organism>
<dbReference type="Proteomes" id="UP000510682">
    <property type="component" value="Chromosome"/>
</dbReference>
<dbReference type="RefSeq" id="WP_180914589.1">
    <property type="nucleotide sequence ID" value="NZ_CP059165.1"/>
</dbReference>